<evidence type="ECO:0000313" key="1">
    <source>
        <dbReference type="EMBL" id="KAI5422217.1"/>
    </source>
</evidence>
<keyword evidence="2" id="KW-1185">Reference proteome</keyword>
<gene>
    <name evidence="1" type="ORF">KIW84_045614</name>
</gene>
<sequence>MEDKLTQPDNVTINLLWISFYRYSTSNRFSSGCLLDCLNTSSEHIALEIASHVETAFCLQTSFSEPRLLILTDPEPRKQLNKKFDHLVLGPAAGQGLSNRLQCQGSKALNRTHSSNDRLGVDGSITFVTVFTIYNSSLGRVDDKSSKTVVGNTSYNKMGRSMAVLNVFIQVVMPQSDLIILTDPVSDLSVHRNRVSLYPIQGEYSRDKLMLQRIRNNKGQPLNSGLIAVRGTSDGILRARQTYNLE</sequence>
<dbReference type="AlphaFoldDB" id="A0A9D4XL38"/>
<proteinExistence type="predicted"/>
<evidence type="ECO:0000313" key="2">
    <source>
        <dbReference type="Proteomes" id="UP001058974"/>
    </source>
</evidence>
<dbReference type="Gramene" id="Psat04G0561400-T1">
    <property type="protein sequence ID" value="KAI5422217.1"/>
    <property type="gene ID" value="KIW84_045614"/>
</dbReference>
<accession>A0A9D4XL38</accession>
<reference evidence="1 2" key="1">
    <citation type="journal article" date="2022" name="Nat. Genet.">
        <title>Improved pea reference genome and pan-genome highlight genomic features and evolutionary characteristics.</title>
        <authorList>
            <person name="Yang T."/>
            <person name="Liu R."/>
            <person name="Luo Y."/>
            <person name="Hu S."/>
            <person name="Wang D."/>
            <person name="Wang C."/>
            <person name="Pandey M.K."/>
            <person name="Ge S."/>
            <person name="Xu Q."/>
            <person name="Li N."/>
            <person name="Li G."/>
            <person name="Huang Y."/>
            <person name="Saxena R.K."/>
            <person name="Ji Y."/>
            <person name="Li M."/>
            <person name="Yan X."/>
            <person name="He Y."/>
            <person name="Liu Y."/>
            <person name="Wang X."/>
            <person name="Xiang C."/>
            <person name="Varshney R.K."/>
            <person name="Ding H."/>
            <person name="Gao S."/>
            <person name="Zong X."/>
        </authorList>
    </citation>
    <scope>NUCLEOTIDE SEQUENCE [LARGE SCALE GENOMIC DNA]</scope>
    <source>
        <strain evidence="1 2">cv. Zhongwan 6</strain>
    </source>
</reference>
<dbReference type="Proteomes" id="UP001058974">
    <property type="component" value="Chromosome 4"/>
</dbReference>
<dbReference type="EMBL" id="JAMSHJ010000004">
    <property type="protein sequence ID" value="KAI5422217.1"/>
    <property type="molecule type" value="Genomic_DNA"/>
</dbReference>
<dbReference type="Gene3D" id="1.20.58.1310">
    <property type="entry name" value="PRONE domain, subdomain 2"/>
    <property type="match status" value="1"/>
</dbReference>
<protein>
    <submittedName>
        <fullName evidence="1">Uncharacterized protein</fullName>
    </submittedName>
</protein>
<comment type="caution">
    <text evidence="1">The sequence shown here is derived from an EMBL/GenBank/DDBJ whole genome shotgun (WGS) entry which is preliminary data.</text>
</comment>
<organism evidence="1 2">
    <name type="scientific">Pisum sativum</name>
    <name type="common">Garden pea</name>
    <name type="synonym">Lathyrus oleraceus</name>
    <dbReference type="NCBI Taxonomy" id="3888"/>
    <lineage>
        <taxon>Eukaryota</taxon>
        <taxon>Viridiplantae</taxon>
        <taxon>Streptophyta</taxon>
        <taxon>Embryophyta</taxon>
        <taxon>Tracheophyta</taxon>
        <taxon>Spermatophyta</taxon>
        <taxon>Magnoliopsida</taxon>
        <taxon>eudicotyledons</taxon>
        <taxon>Gunneridae</taxon>
        <taxon>Pentapetalae</taxon>
        <taxon>rosids</taxon>
        <taxon>fabids</taxon>
        <taxon>Fabales</taxon>
        <taxon>Fabaceae</taxon>
        <taxon>Papilionoideae</taxon>
        <taxon>50 kb inversion clade</taxon>
        <taxon>NPAAA clade</taxon>
        <taxon>Hologalegina</taxon>
        <taxon>IRL clade</taxon>
        <taxon>Fabeae</taxon>
        <taxon>Lathyrus</taxon>
    </lineage>
</organism>
<name>A0A9D4XL38_PEA</name>
<dbReference type="PANTHER" id="PTHR35723">
    <property type="entry name" value="POLYPHOSPHATIDYLINOSITOL PHOSPHATASE"/>
    <property type="match status" value="1"/>
</dbReference>